<dbReference type="PRINTS" id="PR01036">
    <property type="entry name" value="TCRTETB"/>
</dbReference>
<name>A0ABU2B9A1_9CORY</name>
<evidence type="ECO:0000313" key="9">
    <source>
        <dbReference type="EMBL" id="MDR7355185.1"/>
    </source>
</evidence>
<feature type="transmembrane region" description="Helical" evidence="7">
    <location>
        <begin position="367"/>
        <end position="392"/>
    </location>
</feature>
<feature type="transmembrane region" description="Helical" evidence="7">
    <location>
        <begin position="313"/>
        <end position="335"/>
    </location>
</feature>
<dbReference type="PROSITE" id="PS50850">
    <property type="entry name" value="MFS"/>
    <property type="match status" value="1"/>
</dbReference>
<feature type="transmembrane region" description="Helical" evidence="7">
    <location>
        <begin position="413"/>
        <end position="431"/>
    </location>
</feature>
<feature type="transmembrane region" description="Helical" evidence="7">
    <location>
        <begin position="342"/>
        <end position="361"/>
    </location>
</feature>
<keyword evidence="6 7" id="KW-0472">Membrane</keyword>
<feature type="transmembrane region" description="Helical" evidence="7">
    <location>
        <begin position="278"/>
        <end position="301"/>
    </location>
</feature>
<dbReference type="InterPro" id="IPR036259">
    <property type="entry name" value="MFS_trans_sf"/>
</dbReference>
<dbReference type="NCBIfam" id="TIGR00711">
    <property type="entry name" value="efflux_EmrB"/>
    <property type="match status" value="1"/>
</dbReference>
<sequence>MSDDATYTRPLSPSAPIRSVGVIIAALMLSTFMSSLGQMIFATALPTIVGELGGINHMSWVITAFLLGQTISLPIFGKLGDLLDRKPLFIGANALFVLGSVLGACATNMSVLIAARALQGIAGGAMMILSQAITAEVTTPRTRGKYMGIMGAVFGVSSVLGPVLGGWFTDGPGWRWGMWLNLPLGLIAIGAIMYFLHLPRKEQKFSLDWMGTATMAIATTALVLVVTWGGHEYDWSDPIILGLIAVSVAFTALLIVVELRVADPLIPLSMFRYRNFTLTTLAGIAVGVLMFGSMAYLPTYIQMVHHMSPTNAGLMLIPMMLGMIVTSIVVGNVVTRTGKYKIFPIVGQIVMAGAFFLLGSLTPETSLTVFGLYLAILGMGLGMSMQILVLIVQNTFPLAQVGVATGANNFFRQVAGTVGSALVGSMFISHLHDKLAVNVPQALAQIGDPALAQQLGGGNSLTPGMVDSLPELLQNAIGLSYNDALTPVFVMLAPLSLVAMFVLLFVKENTLRETA</sequence>
<feature type="transmembrane region" description="Helical" evidence="7">
    <location>
        <begin position="146"/>
        <end position="164"/>
    </location>
</feature>
<accession>A0ABU2B9A1</accession>
<feature type="domain" description="Major facilitator superfamily (MFS) profile" evidence="8">
    <location>
        <begin position="23"/>
        <end position="511"/>
    </location>
</feature>
<feature type="transmembrane region" description="Helical" evidence="7">
    <location>
        <begin position="239"/>
        <end position="257"/>
    </location>
</feature>
<feature type="transmembrane region" description="Helical" evidence="7">
    <location>
        <begin position="209"/>
        <end position="227"/>
    </location>
</feature>
<feature type="transmembrane region" description="Helical" evidence="7">
    <location>
        <begin position="484"/>
        <end position="506"/>
    </location>
</feature>
<evidence type="ECO:0000256" key="3">
    <source>
        <dbReference type="ARBA" id="ARBA00022475"/>
    </source>
</evidence>
<dbReference type="InterPro" id="IPR020846">
    <property type="entry name" value="MFS_dom"/>
</dbReference>
<evidence type="ECO:0000256" key="1">
    <source>
        <dbReference type="ARBA" id="ARBA00004651"/>
    </source>
</evidence>
<dbReference type="RefSeq" id="WP_277105668.1">
    <property type="nucleotide sequence ID" value="NZ_BAAAJS010000036.1"/>
</dbReference>
<keyword evidence="4 7" id="KW-0812">Transmembrane</keyword>
<feature type="transmembrane region" description="Helical" evidence="7">
    <location>
        <begin position="20"/>
        <end position="45"/>
    </location>
</feature>
<dbReference type="Gene3D" id="1.20.1250.20">
    <property type="entry name" value="MFS general substrate transporter like domains"/>
    <property type="match status" value="1"/>
</dbReference>
<evidence type="ECO:0000259" key="8">
    <source>
        <dbReference type="PROSITE" id="PS50850"/>
    </source>
</evidence>
<dbReference type="PANTHER" id="PTHR23501:SF197">
    <property type="entry name" value="COMD"/>
    <property type="match status" value="1"/>
</dbReference>
<evidence type="ECO:0000256" key="6">
    <source>
        <dbReference type="ARBA" id="ARBA00023136"/>
    </source>
</evidence>
<feature type="transmembrane region" description="Helical" evidence="7">
    <location>
        <begin position="176"/>
        <end position="197"/>
    </location>
</feature>
<feature type="transmembrane region" description="Helical" evidence="7">
    <location>
        <begin position="57"/>
        <end position="76"/>
    </location>
</feature>
<dbReference type="InterPro" id="IPR004638">
    <property type="entry name" value="EmrB-like"/>
</dbReference>
<keyword evidence="5 7" id="KW-1133">Transmembrane helix</keyword>
<comment type="subcellular location">
    <subcellularLocation>
        <location evidence="1">Cell membrane</location>
        <topology evidence="1">Multi-pass membrane protein</topology>
    </subcellularLocation>
</comment>
<dbReference type="Gene3D" id="1.20.1720.10">
    <property type="entry name" value="Multidrug resistance protein D"/>
    <property type="match status" value="1"/>
</dbReference>
<keyword evidence="2" id="KW-0813">Transport</keyword>
<dbReference type="SUPFAM" id="SSF103473">
    <property type="entry name" value="MFS general substrate transporter"/>
    <property type="match status" value="1"/>
</dbReference>
<organism evidence="9 10">
    <name type="scientific">Corynebacterium felinum</name>
    <dbReference type="NCBI Taxonomy" id="131318"/>
    <lineage>
        <taxon>Bacteria</taxon>
        <taxon>Bacillati</taxon>
        <taxon>Actinomycetota</taxon>
        <taxon>Actinomycetes</taxon>
        <taxon>Mycobacteriales</taxon>
        <taxon>Corynebacteriaceae</taxon>
        <taxon>Corynebacterium</taxon>
    </lineage>
</organism>
<feature type="transmembrane region" description="Helical" evidence="7">
    <location>
        <begin position="88"/>
        <end position="111"/>
    </location>
</feature>
<evidence type="ECO:0000256" key="5">
    <source>
        <dbReference type="ARBA" id="ARBA00022989"/>
    </source>
</evidence>
<reference evidence="9 10" key="1">
    <citation type="submission" date="2023-07" db="EMBL/GenBank/DDBJ databases">
        <title>Sequencing the genomes of 1000 actinobacteria strains.</title>
        <authorList>
            <person name="Klenk H.-P."/>
        </authorList>
    </citation>
    <scope>NUCLEOTIDE SEQUENCE [LARGE SCALE GENOMIC DNA]</scope>
    <source>
        <strain evidence="9 10">DSM 44508</strain>
    </source>
</reference>
<keyword evidence="10" id="KW-1185">Reference proteome</keyword>
<dbReference type="Pfam" id="PF07690">
    <property type="entry name" value="MFS_1"/>
    <property type="match status" value="1"/>
</dbReference>
<evidence type="ECO:0000313" key="10">
    <source>
        <dbReference type="Proteomes" id="UP001183619"/>
    </source>
</evidence>
<dbReference type="PANTHER" id="PTHR23501">
    <property type="entry name" value="MAJOR FACILITATOR SUPERFAMILY"/>
    <property type="match status" value="1"/>
</dbReference>
<evidence type="ECO:0000256" key="2">
    <source>
        <dbReference type="ARBA" id="ARBA00022448"/>
    </source>
</evidence>
<dbReference type="InterPro" id="IPR011701">
    <property type="entry name" value="MFS"/>
</dbReference>
<dbReference type="CDD" id="cd17502">
    <property type="entry name" value="MFS_Azr1_MDR_like"/>
    <property type="match status" value="1"/>
</dbReference>
<protein>
    <submittedName>
        <fullName evidence="9">EmrB/QacA subfamily drug resistance transporter</fullName>
    </submittedName>
</protein>
<feature type="transmembrane region" description="Helical" evidence="7">
    <location>
        <begin position="117"/>
        <end position="134"/>
    </location>
</feature>
<dbReference type="Proteomes" id="UP001183619">
    <property type="component" value="Unassembled WGS sequence"/>
</dbReference>
<dbReference type="PROSITE" id="PS00217">
    <property type="entry name" value="SUGAR_TRANSPORT_2"/>
    <property type="match status" value="1"/>
</dbReference>
<comment type="caution">
    <text evidence="9">The sequence shown here is derived from an EMBL/GenBank/DDBJ whole genome shotgun (WGS) entry which is preliminary data.</text>
</comment>
<gene>
    <name evidence="9" type="ORF">J2S37_001723</name>
</gene>
<evidence type="ECO:0000256" key="7">
    <source>
        <dbReference type="SAM" id="Phobius"/>
    </source>
</evidence>
<dbReference type="InterPro" id="IPR005829">
    <property type="entry name" value="Sugar_transporter_CS"/>
</dbReference>
<dbReference type="EMBL" id="JAVDYF010000001">
    <property type="protein sequence ID" value="MDR7355185.1"/>
    <property type="molecule type" value="Genomic_DNA"/>
</dbReference>
<proteinExistence type="predicted"/>
<keyword evidence="3" id="KW-1003">Cell membrane</keyword>
<evidence type="ECO:0000256" key="4">
    <source>
        <dbReference type="ARBA" id="ARBA00022692"/>
    </source>
</evidence>